<dbReference type="PANTHER" id="PTHR10816">
    <property type="entry name" value="MYELIN TRANSCRIPTION FACTOR 1-RELATED"/>
    <property type="match status" value="1"/>
</dbReference>
<dbReference type="PANTHER" id="PTHR10816:SF10">
    <property type="entry name" value="MYELIN TRANSCRIPTION FACTOR 1"/>
    <property type="match status" value="1"/>
</dbReference>
<keyword evidence="3" id="KW-0175">Coiled coil</keyword>
<keyword evidence="2" id="KW-0539">Nucleus</keyword>
<evidence type="ECO:0000313" key="4">
    <source>
        <dbReference type="EMBL" id="MEQ2173116.1"/>
    </source>
</evidence>
<feature type="coiled-coil region" evidence="3">
    <location>
        <begin position="31"/>
        <end position="65"/>
    </location>
</feature>
<gene>
    <name evidence="4" type="ORF">GOODEAATRI_028515</name>
</gene>
<proteinExistence type="predicted"/>
<organism evidence="4 5">
    <name type="scientific">Goodea atripinnis</name>
    <dbReference type="NCBI Taxonomy" id="208336"/>
    <lineage>
        <taxon>Eukaryota</taxon>
        <taxon>Metazoa</taxon>
        <taxon>Chordata</taxon>
        <taxon>Craniata</taxon>
        <taxon>Vertebrata</taxon>
        <taxon>Euteleostomi</taxon>
        <taxon>Actinopterygii</taxon>
        <taxon>Neopterygii</taxon>
        <taxon>Teleostei</taxon>
        <taxon>Neoteleostei</taxon>
        <taxon>Acanthomorphata</taxon>
        <taxon>Ovalentaria</taxon>
        <taxon>Atherinomorphae</taxon>
        <taxon>Cyprinodontiformes</taxon>
        <taxon>Goodeidae</taxon>
        <taxon>Goodea</taxon>
    </lineage>
</organism>
<name>A0ABV0NP00_9TELE</name>
<keyword evidence="5" id="KW-1185">Reference proteome</keyword>
<protein>
    <submittedName>
        <fullName evidence="4">Uncharacterized protein</fullName>
    </submittedName>
</protein>
<evidence type="ECO:0000313" key="5">
    <source>
        <dbReference type="Proteomes" id="UP001476798"/>
    </source>
</evidence>
<dbReference type="Proteomes" id="UP001476798">
    <property type="component" value="Unassembled WGS sequence"/>
</dbReference>
<sequence length="72" mass="7973">LSGCPRAPANKKKAKLPGDEYITAKFRASDVLDNDEDIKQLNKDISELNESNTDMEADMMNLQTQVSSMLLA</sequence>
<feature type="non-terminal residue" evidence="4">
    <location>
        <position position="1"/>
    </location>
</feature>
<dbReference type="EMBL" id="JAHRIO010043950">
    <property type="protein sequence ID" value="MEQ2173116.1"/>
    <property type="molecule type" value="Genomic_DNA"/>
</dbReference>
<comment type="caution">
    <text evidence="4">The sequence shown here is derived from an EMBL/GenBank/DDBJ whole genome shotgun (WGS) entry which is preliminary data.</text>
</comment>
<evidence type="ECO:0000256" key="3">
    <source>
        <dbReference type="SAM" id="Coils"/>
    </source>
</evidence>
<reference evidence="4 5" key="1">
    <citation type="submission" date="2021-06" db="EMBL/GenBank/DDBJ databases">
        <authorList>
            <person name="Palmer J.M."/>
        </authorList>
    </citation>
    <scope>NUCLEOTIDE SEQUENCE [LARGE SCALE GENOMIC DNA]</scope>
    <source>
        <strain evidence="4 5">GA_2019</strain>
        <tissue evidence="4">Muscle</tissue>
    </source>
</reference>
<accession>A0ABV0NP00</accession>
<evidence type="ECO:0000256" key="2">
    <source>
        <dbReference type="ARBA" id="ARBA00023242"/>
    </source>
</evidence>
<comment type="subcellular location">
    <subcellularLocation>
        <location evidence="1">Nucleus</location>
    </subcellularLocation>
</comment>
<evidence type="ECO:0000256" key="1">
    <source>
        <dbReference type="ARBA" id="ARBA00004123"/>
    </source>
</evidence>